<dbReference type="Proteomes" id="UP000887576">
    <property type="component" value="Unplaced"/>
</dbReference>
<protein>
    <submittedName>
        <fullName evidence="2">Serpin domain-containing protein</fullName>
    </submittedName>
</protein>
<evidence type="ECO:0000313" key="2">
    <source>
        <dbReference type="WBParaSite" id="JU765_v2.g8050.t1"/>
    </source>
</evidence>
<dbReference type="WBParaSite" id="JU765_v2.g8050.t1">
    <property type="protein sequence ID" value="JU765_v2.g8050.t1"/>
    <property type="gene ID" value="JU765_v2.g8050"/>
</dbReference>
<accession>A0AC34RM93</accession>
<evidence type="ECO:0000313" key="1">
    <source>
        <dbReference type="Proteomes" id="UP000887576"/>
    </source>
</evidence>
<proteinExistence type="predicted"/>
<reference evidence="2" key="1">
    <citation type="submission" date="2022-11" db="UniProtKB">
        <authorList>
            <consortium name="WormBaseParasite"/>
        </authorList>
    </citation>
    <scope>IDENTIFICATION</scope>
</reference>
<sequence length="217" mass="25024">MKNKDEVHVDACRLFFEQRIVAAINAELSNKIDAIYLESTLNDQNDRHVIKEINFLTDPIGTANKWKMDMEIKKATYGRIQKVIRNDLAPNWRTRMSLVVASDDSFHWKVHGDVQYSRAYFYSGFERNDGTKFGVNSIKAKCEFRTVDTADVRIVELFSFESESLIILIPLRKKLSSEFLKKVKADNLKTWITKIQTEAERKVGTIMLPLLSVNTAT</sequence>
<organism evidence="1 2">
    <name type="scientific">Panagrolaimus sp. JU765</name>
    <dbReference type="NCBI Taxonomy" id="591449"/>
    <lineage>
        <taxon>Eukaryota</taxon>
        <taxon>Metazoa</taxon>
        <taxon>Ecdysozoa</taxon>
        <taxon>Nematoda</taxon>
        <taxon>Chromadorea</taxon>
        <taxon>Rhabditida</taxon>
        <taxon>Tylenchina</taxon>
        <taxon>Panagrolaimomorpha</taxon>
        <taxon>Panagrolaimoidea</taxon>
        <taxon>Panagrolaimidae</taxon>
        <taxon>Panagrolaimus</taxon>
    </lineage>
</organism>
<name>A0AC34RM93_9BILA</name>